<reference evidence="1 2" key="1">
    <citation type="submission" date="2020-02" db="EMBL/GenBank/DDBJ databases">
        <authorList>
            <person name="Kim M.K."/>
        </authorList>
    </citation>
    <scope>NUCLEOTIDE SEQUENCE [LARGE SCALE GENOMIC DNA]</scope>
    <source>
        <strain evidence="1 2">17J57-3</strain>
    </source>
</reference>
<dbReference type="RefSeq" id="WP_163963216.1">
    <property type="nucleotide sequence ID" value="NZ_JAAIVB010000037.1"/>
</dbReference>
<proteinExistence type="predicted"/>
<organism evidence="1 2">
    <name type="scientific">Noviherbaspirillum galbum</name>
    <dbReference type="NCBI Taxonomy" id="2709383"/>
    <lineage>
        <taxon>Bacteria</taxon>
        <taxon>Pseudomonadati</taxon>
        <taxon>Pseudomonadota</taxon>
        <taxon>Betaproteobacteria</taxon>
        <taxon>Burkholderiales</taxon>
        <taxon>Oxalobacteraceae</taxon>
        <taxon>Noviherbaspirillum</taxon>
    </lineage>
</organism>
<name>A0A6B3STK7_9BURK</name>
<gene>
    <name evidence="1" type="ORF">G3574_11635</name>
</gene>
<dbReference type="AlphaFoldDB" id="A0A6B3STK7"/>
<evidence type="ECO:0000313" key="2">
    <source>
        <dbReference type="Proteomes" id="UP000482155"/>
    </source>
</evidence>
<keyword evidence="2" id="KW-1185">Reference proteome</keyword>
<sequence>MIEQKNGFTFVEGQRVFSVTPDEIRWRMRETWLDDIRNGHNIMVDVILPYLEREAVSRLSKENSVFKDGAPSIRDGYEDWRMWWLNEASQNCITHSPVGLAGEHLSPIGQTAVNIIMATSALREALSSSKAEEAAAISMLLICEAIAGGYSIEMESAKIFADAAKEAKKQAYESGAGKSHRDLQLARRAAVDYAKRAWVEKPDTRIGEMADQILERLKQNKHKLTSLESFPKPDTIKTWLREAGAAGTLAIPEAAQKRGRSKAN</sequence>
<accession>A0A6B3STK7</accession>
<comment type="caution">
    <text evidence="1">The sequence shown here is derived from an EMBL/GenBank/DDBJ whole genome shotgun (WGS) entry which is preliminary data.</text>
</comment>
<dbReference type="EMBL" id="JAAIVB010000037">
    <property type="protein sequence ID" value="NEX61732.1"/>
    <property type="molecule type" value="Genomic_DNA"/>
</dbReference>
<evidence type="ECO:0000313" key="1">
    <source>
        <dbReference type="EMBL" id="NEX61732.1"/>
    </source>
</evidence>
<dbReference type="Proteomes" id="UP000482155">
    <property type="component" value="Unassembled WGS sequence"/>
</dbReference>
<protein>
    <submittedName>
        <fullName evidence="1">Uncharacterized protein</fullName>
    </submittedName>
</protein>